<evidence type="ECO:0000259" key="3">
    <source>
        <dbReference type="Pfam" id="PF00303"/>
    </source>
</evidence>
<dbReference type="GO" id="GO:0032259">
    <property type="term" value="P:methylation"/>
    <property type="evidence" value="ECO:0007669"/>
    <property type="project" value="UniProtKB-KW"/>
</dbReference>
<dbReference type="SUPFAM" id="SSF55831">
    <property type="entry name" value="Thymidylate synthase/dCMP hydroxymethylase"/>
    <property type="match status" value="1"/>
</dbReference>
<evidence type="ECO:0000313" key="5">
    <source>
        <dbReference type="Proteomes" id="UP000005406"/>
    </source>
</evidence>
<accession>A0A6N3R4I9</accession>
<feature type="domain" description="Thymidylate synthase/dCMP hydroxymethylase" evidence="3">
    <location>
        <begin position="1"/>
        <end position="52"/>
    </location>
</feature>
<evidence type="ECO:0000256" key="2">
    <source>
        <dbReference type="ARBA" id="ARBA00022679"/>
    </source>
</evidence>
<keyword evidence="1 4" id="KW-0489">Methyltransferase</keyword>
<protein>
    <submittedName>
        <fullName evidence="4">Thymidylate synthase domain protein</fullName>
        <ecNumber evidence="4">2.1.1.45</ecNumber>
    </submittedName>
</protein>
<dbReference type="Pfam" id="PF00303">
    <property type="entry name" value="Thymidylat_synt"/>
    <property type="match status" value="1"/>
</dbReference>
<dbReference type="InterPro" id="IPR036926">
    <property type="entry name" value="Thymidate_synth/dCMP_Mease_sf"/>
</dbReference>
<evidence type="ECO:0000313" key="4">
    <source>
        <dbReference type="EMBL" id="EIQ08497.1"/>
    </source>
</evidence>
<comment type="caution">
    <text evidence="4">The sequence shown here is derived from an EMBL/GenBank/DDBJ whole genome shotgun (WGS) entry which is preliminary data.</text>
</comment>
<keyword evidence="2 4" id="KW-0808">Transferase</keyword>
<evidence type="ECO:0000256" key="1">
    <source>
        <dbReference type="ARBA" id="ARBA00022603"/>
    </source>
</evidence>
<proteinExistence type="predicted"/>
<dbReference type="AlphaFoldDB" id="A0A6N3R4I9"/>
<dbReference type="GO" id="GO:0004799">
    <property type="term" value="F:thymidylate synthase activity"/>
    <property type="evidence" value="ECO:0007669"/>
    <property type="project" value="UniProtKB-EC"/>
</dbReference>
<dbReference type="Gene3D" id="3.30.572.10">
    <property type="entry name" value="Thymidylate synthase/dCMP hydroxymethylase domain"/>
    <property type="match status" value="1"/>
</dbReference>
<dbReference type="EC" id="2.1.1.45" evidence="4"/>
<dbReference type="Proteomes" id="UP000005406">
    <property type="component" value="Unassembled WGS sequence"/>
</dbReference>
<dbReference type="InterPro" id="IPR023451">
    <property type="entry name" value="Thymidate_synth/dCMP_Mease_dom"/>
</dbReference>
<organism evidence="4 5">
    <name type="scientific">Shigella flexneri CCH060</name>
    <dbReference type="NCBI Taxonomy" id="754091"/>
    <lineage>
        <taxon>Bacteria</taxon>
        <taxon>Pseudomonadati</taxon>
        <taxon>Pseudomonadota</taxon>
        <taxon>Gammaproteobacteria</taxon>
        <taxon>Enterobacterales</taxon>
        <taxon>Enterobacteriaceae</taxon>
        <taxon>Shigella</taxon>
    </lineage>
</organism>
<gene>
    <name evidence="4" type="ORF">SFCCH060_3414</name>
</gene>
<dbReference type="InterPro" id="IPR045097">
    <property type="entry name" value="Thymidate_synth/dCMP_Mease"/>
</dbReference>
<dbReference type="EMBL" id="AKMW01000061">
    <property type="protein sequence ID" value="EIQ08497.1"/>
    <property type="molecule type" value="Genomic_DNA"/>
</dbReference>
<dbReference type="GO" id="GO:0006231">
    <property type="term" value="P:dTMP biosynthetic process"/>
    <property type="evidence" value="ECO:0007669"/>
    <property type="project" value="TreeGrafter"/>
</dbReference>
<name>A0A6N3R4I9_SHIFL</name>
<reference evidence="4 5" key="1">
    <citation type="submission" date="2012-03" db="EMBL/GenBank/DDBJ databases">
        <authorList>
            <person name="Rasko D."/>
            <person name="Redman J."/>
            <person name="Daugherty S.C."/>
            <person name="Tallon L."/>
            <person name="Sadzewicz L."/>
            <person name="Jones K."/>
            <person name="Santana-Cruz I."/>
            <person name="Liu X."/>
        </authorList>
    </citation>
    <scope>NUCLEOTIDE SEQUENCE [LARGE SCALE GENOMIC DNA]</scope>
    <source>
        <strain evidence="4 5">CCH060</strain>
    </source>
</reference>
<dbReference type="PANTHER" id="PTHR11548:SF9">
    <property type="entry name" value="THYMIDYLATE SYNTHASE"/>
    <property type="match status" value="1"/>
</dbReference>
<dbReference type="PANTHER" id="PTHR11548">
    <property type="entry name" value="THYMIDYLATE SYNTHASE 1"/>
    <property type="match status" value="1"/>
</dbReference>
<dbReference type="GO" id="GO:0005829">
    <property type="term" value="C:cytosol"/>
    <property type="evidence" value="ECO:0007669"/>
    <property type="project" value="TreeGrafter"/>
</dbReference>
<sequence>MDQTHLQLSREPRPLPKLIIKRKPESIFDYRFEDFEIEGYAPHPGIKAPVAI</sequence>